<dbReference type="EMBL" id="JAIZPD010000019">
    <property type="protein sequence ID" value="KAH0957692.1"/>
    <property type="molecule type" value="Genomic_DNA"/>
</dbReference>
<feature type="domain" description="DNA helicase Pif1-like DEAD-box helicase" evidence="3">
    <location>
        <begin position="1400"/>
        <end position="1493"/>
    </location>
</feature>
<keyword evidence="1" id="KW-0227">DNA damage</keyword>
<dbReference type="GO" id="GO:0000723">
    <property type="term" value="P:telomere maintenance"/>
    <property type="evidence" value="ECO:0007669"/>
    <property type="project" value="InterPro"/>
</dbReference>
<organism evidence="6 7">
    <name type="scientific">Hirsutella rhossiliensis</name>
    <dbReference type="NCBI Taxonomy" id="111463"/>
    <lineage>
        <taxon>Eukaryota</taxon>
        <taxon>Fungi</taxon>
        <taxon>Dikarya</taxon>
        <taxon>Ascomycota</taxon>
        <taxon>Pezizomycotina</taxon>
        <taxon>Sordariomycetes</taxon>
        <taxon>Hypocreomycetidae</taxon>
        <taxon>Hypocreales</taxon>
        <taxon>Ophiocordycipitaceae</taxon>
        <taxon>Hirsutella</taxon>
    </lineage>
</organism>
<evidence type="ECO:0000259" key="4">
    <source>
        <dbReference type="Pfam" id="PF14214"/>
    </source>
</evidence>
<dbReference type="InterPro" id="IPR010285">
    <property type="entry name" value="DNA_helicase_pif1-like_DEAD"/>
</dbReference>
<feature type="compositionally biased region" description="Basic and acidic residues" evidence="2">
    <location>
        <begin position="462"/>
        <end position="485"/>
    </location>
</feature>
<dbReference type="EC" id="5.6.2.3" evidence="1"/>
<keyword evidence="1" id="KW-0234">DNA repair</keyword>
<keyword evidence="1 6" id="KW-0347">Helicase</keyword>
<dbReference type="PANTHER" id="PTHR47642">
    <property type="entry name" value="ATP-DEPENDENT DNA HELICASE"/>
    <property type="match status" value="1"/>
</dbReference>
<feature type="compositionally biased region" description="Basic and acidic residues" evidence="2">
    <location>
        <begin position="421"/>
        <end position="430"/>
    </location>
</feature>
<comment type="similarity">
    <text evidence="1">Belongs to the helicase family.</text>
</comment>
<feature type="region of interest" description="Disordered" evidence="2">
    <location>
        <begin position="1"/>
        <end position="207"/>
    </location>
</feature>
<evidence type="ECO:0000313" key="7">
    <source>
        <dbReference type="Proteomes" id="UP000824596"/>
    </source>
</evidence>
<evidence type="ECO:0000259" key="3">
    <source>
        <dbReference type="Pfam" id="PF05970"/>
    </source>
</evidence>
<keyword evidence="1" id="KW-0378">Hydrolase</keyword>
<reference evidence="6" key="1">
    <citation type="submission" date="2021-09" db="EMBL/GenBank/DDBJ databases">
        <title>A high-quality genome of the endoparasitic fungus Hirsutella rhossiliensis with a comparison of Hirsutella genomes reveals transposable elements contributing to genome size variation.</title>
        <authorList>
            <person name="Lin R."/>
            <person name="Jiao Y."/>
            <person name="Sun X."/>
            <person name="Ling J."/>
            <person name="Xie B."/>
            <person name="Cheng X."/>
        </authorList>
    </citation>
    <scope>NUCLEOTIDE SEQUENCE</scope>
    <source>
        <strain evidence="6">HR02</strain>
    </source>
</reference>
<dbReference type="GO" id="GO:0005524">
    <property type="term" value="F:ATP binding"/>
    <property type="evidence" value="ECO:0007669"/>
    <property type="project" value="UniProtKB-KW"/>
</dbReference>
<proteinExistence type="inferred from homology"/>
<feature type="compositionally biased region" description="Gly residues" evidence="2">
    <location>
        <begin position="1"/>
        <end position="16"/>
    </location>
</feature>
<dbReference type="Pfam" id="PF05970">
    <property type="entry name" value="PIF1"/>
    <property type="match status" value="1"/>
</dbReference>
<comment type="catalytic activity">
    <reaction evidence="1">
        <text>ATP + H2O = ADP + phosphate + H(+)</text>
        <dbReference type="Rhea" id="RHEA:13065"/>
        <dbReference type="ChEBI" id="CHEBI:15377"/>
        <dbReference type="ChEBI" id="CHEBI:15378"/>
        <dbReference type="ChEBI" id="CHEBI:30616"/>
        <dbReference type="ChEBI" id="CHEBI:43474"/>
        <dbReference type="ChEBI" id="CHEBI:456216"/>
        <dbReference type="EC" id="5.6.2.3"/>
    </reaction>
</comment>
<dbReference type="RefSeq" id="XP_044715206.1">
    <property type="nucleotide sequence ID" value="XM_044869653.1"/>
</dbReference>
<protein>
    <recommendedName>
        <fullName evidence="1">ATP-dependent DNA helicase</fullName>
        <ecNumber evidence="1">5.6.2.3</ecNumber>
    </recommendedName>
</protein>
<dbReference type="GO" id="GO:0006281">
    <property type="term" value="P:DNA repair"/>
    <property type="evidence" value="ECO:0007669"/>
    <property type="project" value="UniProtKB-KW"/>
</dbReference>
<feature type="region of interest" description="Disordered" evidence="2">
    <location>
        <begin position="958"/>
        <end position="982"/>
    </location>
</feature>
<feature type="compositionally biased region" description="Polar residues" evidence="2">
    <location>
        <begin position="159"/>
        <end position="173"/>
    </location>
</feature>
<dbReference type="InterPro" id="IPR025476">
    <property type="entry name" value="Helitron_helicase-like"/>
</dbReference>
<name>A0A9P8MLU0_9HYPO</name>
<feature type="region of interest" description="Disordered" evidence="2">
    <location>
        <begin position="460"/>
        <end position="487"/>
    </location>
</feature>
<comment type="caution">
    <text evidence="6">The sequence shown here is derived from an EMBL/GenBank/DDBJ whole genome shotgun (WGS) entry which is preliminary data.</text>
</comment>
<dbReference type="GeneID" id="68360311"/>
<accession>A0A9P8MLU0</accession>
<dbReference type="GO" id="GO:0043139">
    <property type="term" value="F:5'-3' DNA helicase activity"/>
    <property type="evidence" value="ECO:0007669"/>
    <property type="project" value="UniProtKB-EC"/>
</dbReference>
<feature type="domain" description="DUF6570" evidence="5">
    <location>
        <begin position="294"/>
        <end position="400"/>
    </location>
</feature>
<feature type="region of interest" description="Disordered" evidence="2">
    <location>
        <begin position="1186"/>
        <end position="1212"/>
    </location>
</feature>
<keyword evidence="1" id="KW-0547">Nucleotide-binding</keyword>
<dbReference type="InterPro" id="IPR046700">
    <property type="entry name" value="DUF6570"/>
</dbReference>
<dbReference type="InterPro" id="IPR051055">
    <property type="entry name" value="PIF1_helicase"/>
</dbReference>
<feature type="region of interest" description="Disordered" evidence="2">
    <location>
        <begin position="421"/>
        <end position="441"/>
    </location>
</feature>
<dbReference type="GO" id="GO:0006310">
    <property type="term" value="P:DNA recombination"/>
    <property type="evidence" value="ECO:0007669"/>
    <property type="project" value="UniProtKB-KW"/>
</dbReference>
<evidence type="ECO:0000256" key="2">
    <source>
        <dbReference type="SAM" id="MobiDB-lite"/>
    </source>
</evidence>
<feature type="compositionally biased region" description="Low complexity" evidence="2">
    <location>
        <begin position="92"/>
        <end position="106"/>
    </location>
</feature>
<keyword evidence="1" id="KW-0067">ATP-binding</keyword>
<dbReference type="Pfam" id="PF14214">
    <property type="entry name" value="Helitron_like_N"/>
    <property type="match status" value="1"/>
</dbReference>
<feature type="compositionally biased region" description="Low complexity" evidence="2">
    <location>
        <begin position="1191"/>
        <end position="1206"/>
    </location>
</feature>
<dbReference type="Pfam" id="PF20209">
    <property type="entry name" value="DUF6570"/>
    <property type="match status" value="1"/>
</dbReference>
<sequence>MESAAGGGPRGAGGGASPAQEAHGPRGALETPVEDGPGGDAWRPIGATANGGDIAQPRQGEADMGIGWNGHTTPQPSVDEGAKRRRGRPPRQQRLQADARQQALRRIQPRPTPIAAGLTPPPSEGGPPRGQQAPRHIRARPVLRAGVHAAPPTEAGPSVGSTDSQQAGRTMNRQPGGERKRKGRTPGGQAEGKCSRVRVGQKTPRRRELQAEDLASVLQHLEEEFAAGERLADEQTWCMPVPRARQVRTVQRFYRAFHDAGTLPVLTCKSARGASGVRASPGMHLHGRLGCEHAYPDELKGLTPVEEKLISLNSCYGFVTRYSIPGGQRQSVRAGDQVLPHPLVRVMDEIHVSWQGAEKPGPRDLSGLLSVRRRAVERALVWLKENNPLYGEVEIDVAEMESWGAPPHGVPSVVCERLERNEPSARERTRTAQVVPPTERAMDDEGAVEIEEILVMLSQGRDPAERSRDVRPTCDDEEDGARPEEGGEVINEVTSSGMFPLDGPPGVADAEKIRFARDAVGPDGARARAGPRTWVGTAAGGAARGGDGDKYEPYIQVRRGNEFADSADASFFAKTFPTLISFGVGGPRLADEAATRGSETTGWRGRAAEAERVAEGLTSTRNMNLQAWADVVLRRHGGRNRQASMLGVTRKNFAKVEGLLKSLTTQRLEAARVELEATGKTGDDGVKELLRSLSVFGHRQPMSRESRLSMRKKILSLIVRYGVPAIWFTLNPNDITNPVKLRLAAYRARDPEAAEAFLRELGTAYKRVRLAIADPMSAAVFFHREIKLFFEHYVDVGDESVFGHGNARLGEALAGAGGEEQAAYRERIIRYVDSVFSEELDAEGHHAVQAERSITAHMSSWLDDVERFTDATRSRGPVRTALTADGVLEIRRTHSMVNRWNKAMAVGLRHNHDISFIATQRKTMALIYYITNYATKVEDPTWKRVAAAAELLPTLEPTAESSIPSADRNDSGGNGAGEEAAADPIRGNKTRVFLLKAANRIFTERPLSQVEVIADLLGYPAEFCSGAAWAYVNTNQLYWAVFRQWRHLRLASGVEATASDAPDETVVVEEAGPRISFIEAYRHRGGLLQGLCLYDYASLTAGYGASVRLDGYLSKEFGEEDEESCHRRAAVQHLALFVPWEAFVCEETGDINDIWARERAALAPRIARLADNVQLLRRSAEDAKRDARQWAATTEEGEPAAAARANEGAEEAAEGRAGVTARSAELLAMTQQLCRFQQSALSSAAELDATVVAGEAGPRRVILAGRPLRGGAAAARAGRRGGVGARGRPRCGAAASAPGADRGAALRGVMGGFGEDDVEVTAADADAGMRVRLGPSSSFVAAGRELAGRLTLNEKQSIALLIICRQLDQARQGGDAGDSGDAGQLCLFVGGEGEDLSSQLLITATSGTAAARINGITLHSACGLLVGQGGQAGVGEEEKEVLVIDEVSMLGARTLHAANEQLCRLRGSPRDFGGIPVVILCGDFHQFRPVQERSILLPSAAVPWDADGAFAAERRRQHDKAHALWRKFTTVVMLDEQMRAAGDPELRRLLGRIRRGEQDRSDLDLLNSRCYRAGRRIPWETGVTVVTPLNRNRWNLNLEAALAFRARQRTAARIFVSEHKWRDGTPTEEEAVLMLGQGDDSATPVPAVFLFVPGMPVVVNQNTHQGLKLVNGAGYTAVDVIPDRAFPGHRVSAELTMHFGPPVGMVLASETTKDFHFVGMPSGTILLTPISVKIQAQRKRPWQRNDVQGGTLERVALELGGEDDDRRRARGTVAVRPV</sequence>
<comment type="cofactor">
    <cofactor evidence="1">
        <name>Mg(2+)</name>
        <dbReference type="ChEBI" id="CHEBI:18420"/>
    </cofactor>
</comment>
<keyword evidence="7" id="KW-1185">Reference proteome</keyword>
<dbReference type="GO" id="GO:0016787">
    <property type="term" value="F:hydrolase activity"/>
    <property type="evidence" value="ECO:0007669"/>
    <property type="project" value="UniProtKB-KW"/>
</dbReference>
<dbReference type="Proteomes" id="UP000824596">
    <property type="component" value="Unassembled WGS sequence"/>
</dbReference>
<dbReference type="InterPro" id="IPR027417">
    <property type="entry name" value="P-loop_NTPase"/>
</dbReference>
<evidence type="ECO:0000259" key="5">
    <source>
        <dbReference type="Pfam" id="PF20209"/>
    </source>
</evidence>
<keyword evidence="1" id="KW-0233">DNA recombination</keyword>
<evidence type="ECO:0000313" key="6">
    <source>
        <dbReference type="EMBL" id="KAH0957692.1"/>
    </source>
</evidence>
<feature type="domain" description="Helitron helicase-like" evidence="4">
    <location>
        <begin position="622"/>
        <end position="807"/>
    </location>
</feature>
<dbReference type="Gene3D" id="3.40.50.300">
    <property type="entry name" value="P-loop containing nucleotide triphosphate hydrolases"/>
    <property type="match status" value="1"/>
</dbReference>
<evidence type="ECO:0000256" key="1">
    <source>
        <dbReference type="RuleBase" id="RU363044"/>
    </source>
</evidence>
<gene>
    <name evidence="6" type="ORF">HRG_11183</name>
</gene>